<organism evidence="2 4">
    <name type="scientific">Puccinia graminis f. sp. tritici</name>
    <dbReference type="NCBI Taxonomy" id="56615"/>
    <lineage>
        <taxon>Eukaryota</taxon>
        <taxon>Fungi</taxon>
        <taxon>Dikarya</taxon>
        <taxon>Basidiomycota</taxon>
        <taxon>Pucciniomycotina</taxon>
        <taxon>Pucciniomycetes</taxon>
        <taxon>Pucciniales</taxon>
        <taxon>Pucciniaceae</taxon>
        <taxon>Puccinia</taxon>
    </lineage>
</organism>
<accession>A0A5B0MW49</accession>
<dbReference type="AlphaFoldDB" id="A0A5B0MW49"/>
<dbReference type="EMBL" id="VDEP01000104">
    <property type="protein sequence ID" value="KAA1131394.1"/>
    <property type="molecule type" value="Genomic_DNA"/>
</dbReference>
<evidence type="ECO:0000313" key="2">
    <source>
        <dbReference type="EMBL" id="KAA1081231.1"/>
    </source>
</evidence>
<reference evidence="4 5" key="1">
    <citation type="submission" date="2019-05" db="EMBL/GenBank/DDBJ databases">
        <title>Emergence of the Ug99 lineage of the wheat stem rust pathogen through somatic hybridization.</title>
        <authorList>
            <person name="Li F."/>
            <person name="Upadhyaya N.M."/>
            <person name="Sperschneider J."/>
            <person name="Matny O."/>
            <person name="Nguyen-Phuc H."/>
            <person name="Mago R."/>
            <person name="Raley C."/>
            <person name="Miller M.E."/>
            <person name="Silverstein K.A.T."/>
            <person name="Henningsen E."/>
            <person name="Hirsch C.D."/>
            <person name="Visser B."/>
            <person name="Pretorius Z.A."/>
            <person name="Steffenson B.J."/>
            <person name="Schwessinger B."/>
            <person name="Dodds P.N."/>
            <person name="Figueroa M."/>
        </authorList>
    </citation>
    <scope>NUCLEOTIDE SEQUENCE [LARGE SCALE GENOMIC DNA]</scope>
    <source>
        <strain evidence="2">21-0</strain>
        <strain evidence="3 5">Ug99</strain>
    </source>
</reference>
<evidence type="ECO:0000313" key="3">
    <source>
        <dbReference type="EMBL" id="KAA1131394.1"/>
    </source>
</evidence>
<dbReference type="EMBL" id="VSWC01000131">
    <property type="protein sequence ID" value="KAA1081231.1"/>
    <property type="molecule type" value="Genomic_DNA"/>
</dbReference>
<dbReference type="Proteomes" id="UP000324748">
    <property type="component" value="Unassembled WGS sequence"/>
</dbReference>
<gene>
    <name evidence="2" type="ORF">PGT21_031761</name>
    <name evidence="3" type="ORF">PGTUg99_033552</name>
</gene>
<feature type="region of interest" description="Disordered" evidence="1">
    <location>
        <begin position="1"/>
        <end position="51"/>
    </location>
</feature>
<keyword evidence="4" id="KW-1185">Reference proteome</keyword>
<name>A0A5B0MW49_PUCGR</name>
<evidence type="ECO:0000256" key="1">
    <source>
        <dbReference type="SAM" id="MobiDB-lite"/>
    </source>
</evidence>
<protein>
    <submittedName>
        <fullName evidence="2">Uncharacterized protein</fullName>
    </submittedName>
</protein>
<comment type="caution">
    <text evidence="2">The sequence shown here is derived from an EMBL/GenBank/DDBJ whole genome shotgun (WGS) entry which is preliminary data.</text>
</comment>
<evidence type="ECO:0000313" key="4">
    <source>
        <dbReference type="Proteomes" id="UP000324748"/>
    </source>
</evidence>
<dbReference type="Proteomes" id="UP000325313">
    <property type="component" value="Unassembled WGS sequence"/>
</dbReference>
<evidence type="ECO:0000313" key="5">
    <source>
        <dbReference type="Proteomes" id="UP000325313"/>
    </source>
</evidence>
<proteinExistence type="predicted"/>
<sequence>MPESHSMDGRQNPSARPRASGDTYPPDCPGSGRTGGSVAQHHRFNPPLVQR</sequence>